<protein>
    <submittedName>
        <fullName evidence="1">Uncharacterized protein</fullName>
    </submittedName>
</protein>
<proteinExistence type="predicted"/>
<reference evidence="1 2" key="1">
    <citation type="submission" date="2017-07" db="EMBL/GenBank/DDBJ databases">
        <title>Phylogenetic study on the rhizospheric bacterium Ochrobactrum sp. A44.</title>
        <authorList>
            <person name="Krzyzanowska D.M."/>
            <person name="Ossowicki A."/>
            <person name="Rajewska M."/>
            <person name="Maciag T."/>
            <person name="Kaczynski Z."/>
            <person name="Czerwicka M."/>
            <person name="Jafra S."/>
        </authorList>
    </citation>
    <scope>NUCLEOTIDE SEQUENCE [LARGE SCALE GENOMIC DNA]</scope>
    <source>
        <strain evidence="1 2">PR17</strain>
    </source>
</reference>
<evidence type="ECO:0000313" key="1">
    <source>
        <dbReference type="EMBL" id="OYR17890.1"/>
    </source>
</evidence>
<dbReference type="EMBL" id="NNRK01000017">
    <property type="protein sequence ID" value="OYR17890.1"/>
    <property type="molecule type" value="Genomic_DNA"/>
</dbReference>
<accession>A0A256FSZ9</accession>
<organism evidence="1 2">
    <name type="scientific">Brucella rhizosphaerae</name>
    <dbReference type="NCBI Taxonomy" id="571254"/>
    <lineage>
        <taxon>Bacteria</taxon>
        <taxon>Pseudomonadati</taxon>
        <taxon>Pseudomonadota</taxon>
        <taxon>Alphaproteobacteria</taxon>
        <taxon>Hyphomicrobiales</taxon>
        <taxon>Brucellaceae</taxon>
        <taxon>Brucella/Ochrobactrum group</taxon>
        <taxon>Brucella</taxon>
    </lineage>
</organism>
<sequence length="46" mass="5290">MLEHAARTSNNDVVVMTMRYTDAMDLVTVIFLEDYCSVEFATLIFL</sequence>
<dbReference type="Proteomes" id="UP000216345">
    <property type="component" value="Unassembled WGS sequence"/>
</dbReference>
<dbReference type="AlphaFoldDB" id="A0A256FSZ9"/>
<comment type="caution">
    <text evidence="1">The sequence shown here is derived from an EMBL/GenBank/DDBJ whole genome shotgun (WGS) entry which is preliminary data.</text>
</comment>
<keyword evidence="2" id="KW-1185">Reference proteome</keyword>
<name>A0A256FSZ9_9HYPH</name>
<gene>
    <name evidence="1" type="ORF">CEV32_3539</name>
</gene>
<evidence type="ECO:0000313" key="2">
    <source>
        <dbReference type="Proteomes" id="UP000216345"/>
    </source>
</evidence>